<keyword evidence="3 5" id="KW-1133">Transmembrane helix</keyword>
<evidence type="ECO:0000256" key="2">
    <source>
        <dbReference type="ARBA" id="ARBA00022692"/>
    </source>
</evidence>
<sequence>MNGLPHLASNSERHGPAHRVCHSSGRWLGGDGHPVENISKSFSNYSTCFSPFSNQFLDGKSSAEISIIGDVLSSMSLAFAVAIFCCYSSLSSVRNKIHRNLFIAMLMQILAHLLLASREIATSRTKVQAAKLEFLQCLNV</sequence>
<dbReference type="GO" id="GO:0008528">
    <property type="term" value="F:G protein-coupled peptide receptor activity"/>
    <property type="evidence" value="ECO:0007669"/>
    <property type="project" value="TreeGrafter"/>
</dbReference>
<dbReference type="Pfam" id="PF00002">
    <property type="entry name" value="7tm_2"/>
    <property type="match status" value="1"/>
</dbReference>
<keyword evidence="2 5" id="KW-0812">Transmembrane</keyword>
<evidence type="ECO:0000313" key="6">
    <source>
        <dbReference type="Proteomes" id="UP000095280"/>
    </source>
</evidence>
<dbReference type="InterPro" id="IPR000832">
    <property type="entry name" value="GPCR_2_secretin-like"/>
</dbReference>
<dbReference type="InterPro" id="IPR050332">
    <property type="entry name" value="GPCR_2"/>
</dbReference>
<keyword evidence="6" id="KW-1185">Reference proteome</keyword>
<reference evidence="7" key="1">
    <citation type="submission" date="2016-11" db="UniProtKB">
        <authorList>
            <consortium name="WormBaseParasite"/>
        </authorList>
    </citation>
    <scope>IDENTIFICATION</scope>
</reference>
<dbReference type="Gene3D" id="1.20.1070.10">
    <property type="entry name" value="Rhodopsin 7-helix transmembrane proteins"/>
    <property type="match status" value="1"/>
</dbReference>
<feature type="transmembrane region" description="Helical" evidence="5">
    <location>
        <begin position="97"/>
        <end position="116"/>
    </location>
</feature>
<dbReference type="GO" id="GO:0005886">
    <property type="term" value="C:plasma membrane"/>
    <property type="evidence" value="ECO:0007669"/>
    <property type="project" value="TreeGrafter"/>
</dbReference>
<dbReference type="PANTHER" id="PTHR45620:SF17">
    <property type="entry name" value="PDF RECEPTOR"/>
    <property type="match status" value="1"/>
</dbReference>
<name>A0A1I8FJV2_9PLAT</name>
<feature type="transmembrane region" description="Helical" evidence="5">
    <location>
        <begin position="67"/>
        <end position="91"/>
    </location>
</feature>
<comment type="subcellular location">
    <subcellularLocation>
        <location evidence="1">Membrane</location>
        <topology evidence="1">Multi-pass membrane protein</topology>
    </subcellularLocation>
</comment>
<protein>
    <submittedName>
        <fullName evidence="7">G protein-coupled receptor</fullName>
    </submittedName>
</protein>
<keyword evidence="4 5" id="KW-0472">Membrane</keyword>
<accession>A0A1I8FJV2</accession>
<evidence type="ECO:0000256" key="3">
    <source>
        <dbReference type="ARBA" id="ARBA00022989"/>
    </source>
</evidence>
<evidence type="ECO:0000256" key="4">
    <source>
        <dbReference type="ARBA" id="ARBA00023136"/>
    </source>
</evidence>
<evidence type="ECO:0000256" key="1">
    <source>
        <dbReference type="ARBA" id="ARBA00004141"/>
    </source>
</evidence>
<dbReference type="AlphaFoldDB" id="A0A1I8FJV2"/>
<dbReference type="GO" id="GO:0007188">
    <property type="term" value="P:adenylate cyclase-modulating G protein-coupled receptor signaling pathway"/>
    <property type="evidence" value="ECO:0007669"/>
    <property type="project" value="TreeGrafter"/>
</dbReference>
<proteinExistence type="predicted"/>
<dbReference type="WBParaSite" id="maker-unitig_35949-snap-gene-0.1-mRNA-1">
    <property type="protein sequence ID" value="maker-unitig_35949-snap-gene-0.1-mRNA-1"/>
    <property type="gene ID" value="maker-unitig_35949-snap-gene-0.1"/>
</dbReference>
<evidence type="ECO:0000256" key="5">
    <source>
        <dbReference type="SAM" id="Phobius"/>
    </source>
</evidence>
<dbReference type="PANTHER" id="PTHR45620">
    <property type="entry name" value="PDF RECEPTOR-LIKE PROTEIN-RELATED"/>
    <property type="match status" value="1"/>
</dbReference>
<dbReference type="Proteomes" id="UP000095280">
    <property type="component" value="Unplaced"/>
</dbReference>
<evidence type="ECO:0000313" key="7">
    <source>
        <dbReference type="WBParaSite" id="maker-unitig_35949-snap-gene-0.1-mRNA-1"/>
    </source>
</evidence>
<organism evidence="6 7">
    <name type="scientific">Macrostomum lignano</name>
    <dbReference type="NCBI Taxonomy" id="282301"/>
    <lineage>
        <taxon>Eukaryota</taxon>
        <taxon>Metazoa</taxon>
        <taxon>Spiralia</taxon>
        <taxon>Lophotrochozoa</taxon>
        <taxon>Platyhelminthes</taxon>
        <taxon>Rhabditophora</taxon>
        <taxon>Macrostomorpha</taxon>
        <taxon>Macrostomida</taxon>
        <taxon>Macrostomidae</taxon>
        <taxon>Macrostomum</taxon>
    </lineage>
</organism>